<evidence type="ECO:0000313" key="2">
    <source>
        <dbReference type="EMBL" id="JAP07693.1"/>
    </source>
</evidence>
<reference evidence="2" key="1">
    <citation type="submission" date="2015-12" db="EMBL/GenBank/DDBJ databases">
        <title>Gene expression during late stages of embryo sac development: a critical building block for successful pollen-pistil interactions.</title>
        <authorList>
            <person name="Liu Y."/>
            <person name="Joly V."/>
            <person name="Sabar M."/>
            <person name="Matton D.P."/>
        </authorList>
    </citation>
    <scope>NUCLEOTIDE SEQUENCE</scope>
</reference>
<feature type="domain" description="Transposase MuDR plant" evidence="1">
    <location>
        <begin position="3"/>
        <end position="57"/>
    </location>
</feature>
<dbReference type="InterPro" id="IPR004332">
    <property type="entry name" value="Transposase_MuDR"/>
</dbReference>
<dbReference type="EMBL" id="GEDG01038233">
    <property type="protein sequence ID" value="JAP07693.1"/>
    <property type="molecule type" value="Transcribed_RNA"/>
</dbReference>
<name>A0A0V0GIQ8_SOLCH</name>
<evidence type="ECO:0000259" key="1">
    <source>
        <dbReference type="Pfam" id="PF03108"/>
    </source>
</evidence>
<dbReference type="Pfam" id="PF03108">
    <property type="entry name" value="DBD_Tnp_Mut"/>
    <property type="match status" value="1"/>
</dbReference>
<proteinExistence type="predicted"/>
<protein>
    <submittedName>
        <fullName evidence="2">Putative ovule protein</fullName>
    </submittedName>
</protein>
<accession>A0A0V0GIQ8</accession>
<dbReference type="AlphaFoldDB" id="A0A0V0GIQ8"/>
<sequence length="71" mass="8215">MIFSNSKEFKWAVEVQAVLQKKDIKFKKNESTRSRATCKVSNCKRFIFASKANQDEPYKIKTIGRDHSCGN</sequence>
<organism evidence="2">
    <name type="scientific">Solanum chacoense</name>
    <name type="common">Chaco potato</name>
    <dbReference type="NCBI Taxonomy" id="4108"/>
    <lineage>
        <taxon>Eukaryota</taxon>
        <taxon>Viridiplantae</taxon>
        <taxon>Streptophyta</taxon>
        <taxon>Embryophyta</taxon>
        <taxon>Tracheophyta</taxon>
        <taxon>Spermatophyta</taxon>
        <taxon>Magnoliopsida</taxon>
        <taxon>eudicotyledons</taxon>
        <taxon>Gunneridae</taxon>
        <taxon>Pentapetalae</taxon>
        <taxon>asterids</taxon>
        <taxon>lamiids</taxon>
        <taxon>Solanales</taxon>
        <taxon>Solanaceae</taxon>
        <taxon>Solanoideae</taxon>
        <taxon>Solaneae</taxon>
        <taxon>Solanum</taxon>
    </lineage>
</organism>